<evidence type="ECO:0000256" key="9">
    <source>
        <dbReference type="PROSITE-ProRule" id="PRU00175"/>
    </source>
</evidence>
<evidence type="ECO:0000256" key="2">
    <source>
        <dbReference type="ARBA" id="ARBA00004906"/>
    </source>
</evidence>
<evidence type="ECO:0000313" key="12">
    <source>
        <dbReference type="EMBL" id="GMH16646.1"/>
    </source>
</evidence>
<evidence type="ECO:0000256" key="8">
    <source>
        <dbReference type="ARBA" id="ARBA00022833"/>
    </source>
</evidence>
<dbReference type="Gene3D" id="3.30.40.10">
    <property type="entry name" value="Zinc/RING finger domain, C3HC4 (zinc finger)"/>
    <property type="match status" value="1"/>
</dbReference>
<evidence type="ECO:0000256" key="1">
    <source>
        <dbReference type="ARBA" id="ARBA00000900"/>
    </source>
</evidence>
<dbReference type="SUPFAM" id="SSF57850">
    <property type="entry name" value="RING/U-box"/>
    <property type="match status" value="1"/>
</dbReference>
<organism evidence="12 13">
    <name type="scientific">Nepenthes gracilis</name>
    <name type="common">Slender pitcher plant</name>
    <dbReference type="NCBI Taxonomy" id="150966"/>
    <lineage>
        <taxon>Eukaryota</taxon>
        <taxon>Viridiplantae</taxon>
        <taxon>Streptophyta</taxon>
        <taxon>Embryophyta</taxon>
        <taxon>Tracheophyta</taxon>
        <taxon>Spermatophyta</taxon>
        <taxon>Magnoliopsida</taxon>
        <taxon>eudicotyledons</taxon>
        <taxon>Gunneridae</taxon>
        <taxon>Pentapetalae</taxon>
        <taxon>Caryophyllales</taxon>
        <taxon>Nepenthaceae</taxon>
        <taxon>Nepenthes</taxon>
    </lineage>
</organism>
<keyword evidence="6 9" id="KW-0863">Zinc-finger</keyword>
<evidence type="ECO:0000259" key="11">
    <source>
        <dbReference type="PROSITE" id="PS50089"/>
    </source>
</evidence>
<dbReference type="GO" id="GO:0043161">
    <property type="term" value="P:proteasome-mediated ubiquitin-dependent protein catabolic process"/>
    <property type="evidence" value="ECO:0007669"/>
    <property type="project" value="UniProtKB-ARBA"/>
</dbReference>
<keyword evidence="13" id="KW-1185">Reference proteome</keyword>
<comment type="catalytic activity">
    <reaction evidence="1">
        <text>S-ubiquitinyl-[E2 ubiquitin-conjugating enzyme]-L-cysteine + [acceptor protein]-L-lysine = [E2 ubiquitin-conjugating enzyme]-L-cysteine + N(6)-ubiquitinyl-[acceptor protein]-L-lysine.</text>
        <dbReference type="EC" id="2.3.2.27"/>
    </reaction>
</comment>
<evidence type="ECO:0000256" key="4">
    <source>
        <dbReference type="ARBA" id="ARBA00022679"/>
    </source>
</evidence>
<name>A0AAD3STR5_NEPGR</name>
<dbReference type="GO" id="GO:0008270">
    <property type="term" value="F:zinc ion binding"/>
    <property type="evidence" value="ECO:0007669"/>
    <property type="project" value="UniProtKB-KW"/>
</dbReference>
<keyword evidence="4" id="KW-0808">Transferase</keyword>
<dbReference type="PANTHER" id="PTHR22937">
    <property type="entry name" value="E3 UBIQUITIN-PROTEIN LIGASE RNF165"/>
    <property type="match status" value="1"/>
</dbReference>
<dbReference type="SMART" id="SM00184">
    <property type="entry name" value="RING"/>
    <property type="match status" value="1"/>
</dbReference>
<reference evidence="12" key="1">
    <citation type="submission" date="2023-05" db="EMBL/GenBank/DDBJ databases">
        <title>Nepenthes gracilis genome sequencing.</title>
        <authorList>
            <person name="Fukushima K."/>
        </authorList>
    </citation>
    <scope>NUCLEOTIDE SEQUENCE</scope>
    <source>
        <strain evidence="12">SING2019-196</strain>
    </source>
</reference>
<evidence type="ECO:0000256" key="5">
    <source>
        <dbReference type="ARBA" id="ARBA00022723"/>
    </source>
</evidence>
<dbReference type="GO" id="GO:0061630">
    <property type="term" value="F:ubiquitin protein ligase activity"/>
    <property type="evidence" value="ECO:0007669"/>
    <property type="project" value="UniProtKB-EC"/>
</dbReference>
<dbReference type="Proteomes" id="UP001279734">
    <property type="component" value="Unassembled WGS sequence"/>
</dbReference>
<dbReference type="PANTHER" id="PTHR22937:SF224">
    <property type="entry name" value="E3 UBIQUITIN-PROTEIN LIGASE MBR1-RELATED"/>
    <property type="match status" value="1"/>
</dbReference>
<evidence type="ECO:0000256" key="6">
    <source>
        <dbReference type="ARBA" id="ARBA00022771"/>
    </source>
</evidence>
<feature type="compositionally biased region" description="Polar residues" evidence="10">
    <location>
        <begin position="307"/>
        <end position="340"/>
    </location>
</feature>
<evidence type="ECO:0000256" key="7">
    <source>
        <dbReference type="ARBA" id="ARBA00022786"/>
    </source>
</evidence>
<dbReference type="EMBL" id="BSYO01000016">
    <property type="protein sequence ID" value="GMH16646.1"/>
    <property type="molecule type" value="Genomic_DNA"/>
</dbReference>
<keyword evidence="7" id="KW-0833">Ubl conjugation pathway</keyword>
<gene>
    <name evidence="12" type="ORF">Nepgr_018487</name>
</gene>
<sequence length="678" mass="73467">MQGHKSAVGSLPDSINFECGSTSSNVGCDQQIRWNSLWDPAESSQTDYRNSASDADVYIDTVTEEGRNLNRWIIGEPSSINPQNLINHDEQFMHHRWPSSVIASATAGSRLEAQGCEPASIASRNNVNSTLNSNYHTANGPSFTLCSNSDSSQNYDINVGILGRVGGDLMECSNSSKSWGLDNKLISSASSSSGPFVPLSGSGGFLVEEDDGRLGRSLDGRRLSCKRKSFEGNVGQTSSSESFFSRTENSIWQVVPPCHDVGSRVNASTPSESSLGTSPHAQLYPRFGLGLEGVTSDSDAPNVARSAESSQRNYRMRTMNPSGQQDSVPNNSFALRSSHGSPDVPPSHQPLRLTSLNPLLGLMSPVLEGSAAPQTHPLALRVPSLQHHMQALRWNGAPSSRPGSSSVAAVSGERDAPLNVDLSSRTMLGNISELAMFTPTTESQYSRRLSEYVGRSLLSSAGLEIAAQGSNILARRSIPASGQEVVSGSGNQGHNQSYATSALYVERQAEGVIGNTPYSFQTLTAAGGRSRLVSEIRNVLNIMRRGEGLRLEDVMILDQTVLFGMVDIHDQHRDMRLDVDNMSYEELLALEERIGNVCTGLTEETILSRMQQHKYVSATMRSDDHTEVEPCCICQEEYNDGEDIGLLDCGHCFHTNCIKQWLARKNLCPICKTTALAT</sequence>
<dbReference type="InterPro" id="IPR013083">
    <property type="entry name" value="Znf_RING/FYVE/PHD"/>
</dbReference>
<accession>A0AAD3STR5</accession>
<comment type="pathway">
    <text evidence="2">Protein modification; protein ubiquitination.</text>
</comment>
<evidence type="ECO:0000313" key="13">
    <source>
        <dbReference type="Proteomes" id="UP001279734"/>
    </source>
</evidence>
<dbReference type="FunFam" id="3.30.40.10:FF:000309">
    <property type="entry name" value="E3 ubiquitin-protein ligase MBR2"/>
    <property type="match status" value="1"/>
</dbReference>
<keyword evidence="5" id="KW-0479">Metal-binding</keyword>
<dbReference type="Pfam" id="PF13639">
    <property type="entry name" value="zf-RING_2"/>
    <property type="match status" value="1"/>
</dbReference>
<keyword evidence="8" id="KW-0862">Zinc</keyword>
<feature type="domain" description="RING-type" evidence="11">
    <location>
        <begin position="631"/>
        <end position="672"/>
    </location>
</feature>
<dbReference type="PROSITE" id="PS50089">
    <property type="entry name" value="ZF_RING_2"/>
    <property type="match status" value="1"/>
</dbReference>
<dbReference type="EC" id="2.3.2.27" evidence="3"/>
<evidence type="ECO:0000256" key="3">
    <source>
        <dbReference type="ARBA" id="ARBA00012483"/>
    </source>
</evidence>
<comment type="caution">
    <text evidence="12">The sequence shown here is derived from an EMBL/GenBank/DDBJ whole genome shotgun (WGS) entry which is preliminary data.</text>
</comment>
<dbReference type="InterPro" id="IPR045191">
    <property type="entry name" value="MBR1/2-like"/>
</dbReference>
<dbReference type="InterPro" id="IPR001841">
    <property type="entry name" value="Znf_RING"/>
</dbReference>
<protein>
    <recommendedName>
        <fullName evidence="3">RING-type E3 ubiquitin transferase</fullName>
        <ecNumber evidence="3">2.3.2.27</ecNumber>
    </recommendedName>
</protein>
<evidence type="ECO:0000256" key="10">
    <source>
        <dbReference type="SAM" id="MobiDB-lite"/>
    </source>
</evidence>
<dbReference type="AlphaFoldDB" id="A0AAD3STR5"/>
<feature type="region of interest" description="Disordered" evidence="10">
    <location>
        <begin position="292"/>
        <end position="349"/>
    </location>
</feature>
<dbReference type="GO" id="GO:0010228">
    <property type="term" value="P:vegetative to reproductive phase transition of meristem"/>
    <property type="evidence" value="ECO:0007669"/>
    <property type="project" value="UniProtKB-ARBA"/>
</dbReference>
<proteinExistence type="predicted"/>